<evidence type="ECO:0000313" key="2">
    <source>
        <dbReference type="Proteomes" id="UP000821865"/>
    </source>
</evidence>
<organism evidence="1 2">
    <name type="scientific">Dermacentor silvarum</name>
    <name type="common">Tick</name>
    <dbReference type="NCBI Taxonomy" id="543639"/>
    <lineage>
        <taxon>Eukaryota</taxon>
        <taxon>Metazoa</taxon>
        <taxon>Ecdysozoa</taxon>
        <taxon>Arthropoda</taxon>
        <taxon>Chelicerata</taxon>
        <taxon>Arachnida</taxon>
        <taxon>Acari</taxon>
        <taxon>Parasitiformes</taxon>
        <taxon>Ixodida</taxon>
        <taxon>Ixodoidea</taxon>
        <taxon>Ixodidae</taxon>
        <taxon>Rhipicephalinae</taxon>
        <taxon>Dermacentor</taxon>
    </lineage>
</organism>
<sequence length="113" mass="12083">MGPRSAAQAFPMAEAASKPSLPLLVLLVLQAASWAPGAVAFYLPGLAPVNYCKEDATTAQCQSNVSLYVNRLTSDESVLPYEYHQSPGRCVGPLGSGFQKWSLLATEYAVYGR</sequence>
<proteinExistence type="predicted"/>
<evidence type="ECO:0000313" key="1">
    <source>
        <dbReference type="EMBL" id="KAH7966882.1"/>
    </source>
</evidence>
<protein>
    <submittedName>
        <fullName evidence="1">Uncharacterized protein</fullName>
    </submittedName>
</protein>
<reference evidence="1" key="1">
    <citation type="submission" date="2020-05" db="EMBL/GenBank/DDBJ databases">
        <title>Large-scale comparative analyses of tick genomes elucidate their genetic diversity and vector capacities.</title>
        <authorList>
            <person name="Jia N."/>
            <person name="Wang J."/>
            <person name="Shi W."/>
            <person name="Du L."/>
            <person name="Sun Y."/>
            <person name="Zhan W."/>
            <person name="Jiang J."/>
            <person name="Wang Q."/>
            <person name="Zhang B."/>
            <person name="Ji P."/>
            <person name="Sakyi L.B."/>
            <person name="Cui X."/>
            <person name="Yuan T."/>
            <person name="Jiang B."/>
            <person name="Yang W."/>
            <person name="Lam T.T.-Y."/>
            <person name="Chang Q."/>
            <person name="Ding S."/>
            <person name="Wang X."/>
            <person name="Zhu J."/>
            <person name="Ruan X."/>
            <person name="Zhao L."/>
            <person name="Wei J."/>
            <person name="Que T."/>
            <person name="Du C."/>
            <person name="Cheng J."/>
            <person name="Dai P."/>
            <person name="Han X."/>
            <person name="Huang E."/>
            <person name="Gao Y."/>
            <person name="Liu J."/>
            <person name="Shao H."/>
            <person name="Ye R."/>
            <person name="Li L."/>
            <person name="Wei W."/>
            <person name="Wang X."/>
            <person name="Wang C."/>
            <person name="Yang T."/>
            <person name="Huo Q."/>
            <person name="Li W."/>
            <person name="Guo W."/>
            <person name="Chen H."/>
            <person name="Zhou L."/>
            <person name="Ni X."/>
            <person name="Tian J."/>
            <person name="Zhou Y."/>
            <person name="Sheng Y."/>
            <person name="Liu T."/>
            <person name="Pan Y."/>
            <person name="Xia L."/>
            <person name="Li J."/>
            <person name="Zhao F."/>
            <person name="Cao W."/>
        </authorList>
    </citation>
    <scope>NUCLEOTIDE SEQUENCE</scope>
    <source>
        <strain evidence="1">Dsil-2018</strain>
    </source>
</reference>
<name>A0ACB8DFK8_DERSI</name>
<gene>
    <name evidence="1" type="ORF">HPB49_020258</name>
</gene>
<dbReference type="EMBL" id="CM023471">
    <property type="protein sequence ID" value="KAH7966882.1"/>
    <property type="molecule type" value="Genomic_DNA"/>
</dbReference>
<comment type="caution">
    <text evidence="1">The sequence shown here is derived from an EMBL/GenBank/DDBJ whole genome shotgun (WGS) entry which is preliminary data.</text>
</comment>
<dbReference type="Proteomes" id="UP000821865">
    <property type="component" value="Chromosome 2"/>
</dbReference>
<keyword evidence="2" id="KW-1185">Reference proteome</keyword>
<accession>A0ACB8DFK8</accession>